<feature type="transmembrane region" description="Helical" evidence="1">
    <location>
        <begin position="228"/>
        <end position="249"/>
    </location>
</feature>
<feature type="transmembrane region" description="Helical" evidence="1">
    <location>
        <begin position="160"/>
        <end position="183"/>
    </location>
</feature>
<feature type="transmembrane region" description="Helical" evidence="1">
    <location>
        <begin position="49"/>
        <end position="74"/>
    </location>
</feature>
<feature type="transmembrane region" description="Helical" evidence="1">
    <location>
        <begin position="120"/>
        <end position="140"/>
    </location>
</feature>
<name>A0A067SE80_GALM3</name>
<evidence type="ECO:0000259" key="2">
    <source>
        <dbReference type="Pfam" id="PF20152"/>
    </source>
</evidence>
<feature type="domain" description="DUF6534" evidence="2">
    <location>
        <begin position="168"/>
        <end position="254"/>
    </location>
</feature>
<gene>
    <name evidence="3" type="ORF">GALMADRAFT_924903</name>
</gene>
<sequence length="313" mass="34610">MVSSSPTLDNTWGAALIGMILASILYGITTLQLYIYFNNYPNDERRLKILAIVTWLLDTTSLVLVCNGVYTYLVTDMHQRKELLKVNRSLDLDPLIMGCIGLLTHTYLGARVWRVCNKNTFLAMVLGILTCSLFGVAVAATVMSFEFTYWSEKASMKPLALAGTVLLVLLDTLIASILCIYLVKQRATGRDLRRVVRRVIIFAINTGLASSVLSVVNLVMFFAFPETMIFLATNFIFSKVYANCLLANLNARESLRSKGYLDDDAPSLNLSALRDTVVSPIVYRGPESHIGSQPSLNMSIVPGKSKDNLFSPA</sequence>
<dbReference type="Pfam" id="PF20152">
    <property type="entry name" value="DUF6534"/>
    <property type="match status" value="1"/>
</dbReference>
<reference evidence="4" key="1">
    <citation type="journal article" date="2014" name="Proc. Natl. Acad. Sci. U.S.A.">
        <title>Extensive sampling of basidiomycete genomes demonstrates inadequacy of the white-rot/brown-rot paradigm for wood decay fungi.</title>
        <authorList>
            <person name="Riley R."/>
            <person name="Salamov A.A."/>
            <person name="Brown D.W."/>
            <person name="Nagy L.G."/>
            <person name="Floudas D."/>
            <person name="Held B.W."/>
            <person name="Levasseur A."/>
            <person name="Lombard V."/>
            <person name="Morin E."/>
            <person name="Otillar R."/>
            <person name="Lindquist E.A."/>
            <person name="Sun H."/>
            <person name="LaButti K.M."/>
            <person name="Schmutz J."/>
            <person name="Jabbour D."/>
            <person name="Luo H."/>
            <person name="Baker S.E."/>
            <person name="Pisabarro A.G."/>
            <person name="Walton J.D."/>
            <person name="Blanchette R.A."/>
            <person name="Henrissat B."/>
            <person name="Martin F."/>
            <person name="Cullen D."/>
            <person name="Hibbett D.S."/>
            <person name="Grigoriev I.V."/>
        </authorList>
    </citation>
    <scope>NUCLEOTIDE SEQUENCE [LARGE SCALE GENOMIC DNA]</scope>
    <source>
        <strain evidence="4">CBS 339.88</strain>
    </source>
</reference>
<dbReference type="PANTHER" id="PTHR40465">
    <property type="entry name" value="CHROMOSOME 1, WHOLE GENOME SHOTGUN SEQUENCE"/>
    <property type="match status" value="1"/>
</dbReference>
<keyword evidence="1" id="KW-0812">Transmembrane</keyword>
<evidence type="ECO:0000313" key="3">
    <source>
        <dbReference type="EMBL" id="KDR69216.1"/>
    </source>
</evidence>
<dbReference type="OrthoDB" id="2535105at2759"/>
<evidence type="ECO:0000313" key="4">
    <source>
        <dbReference type="Proteomes" id="UP000027222"/>
    </source>
</evidence>
<accession>A0A067SE80</accession>
<dbReference type="EMBL" id="KL142403">
    <property type="protein sequence ID" value="KDR69216.1"/>
    <property type="molecule type" value="Genomic_DNA"/>
</dbReference>
<feature type="transmembrane region" description="Helical" evidence="1">
    <location>
        <begin position="195"/>
        <end position="222"/>
    </location>
</feature>
<feature type="transmembrane region" description="Helical" evidence="1">
    <location>
        <begin position="12"/>
        <end position="37"/>
    </location>
</feature>
<organism evidence="3 4">
    <name type="scientific">Galerina marginata (strain CBS 339.88)</name>
    <dbReference type="NCBI Taxonomy" id="685588"/>
    <lineage>
        <taxon>Eukaryota</taxon>
        <taxon>Fungi</taxon>
        <taxon>Dikarya</taxon>
        <taxon>Basidiomycota</taxon>
        <taxon>Agaricomycotina</taxon>
        <taxon>Agaricomycetes</taxon>
        <taxon>Agaricomycetidae</taxon>
        <taxon>Agaricales</taxon>
        <taxon>Agaricineae</taxon>
        <taxon>Strophariaceae</taxon>
        <taxon>Galerina</taxon>
    </lineage>
</organism>
<keyword evidence="1" id="KW-1133">Transmembrane helix</keyword>
<dbReference type="STRING" id="685588.A0A067SE80"/>
<keyword evidence="1" id="KW-0472">Membrane</keyword>
<keyword evidence="4" id="KW-1185">Reference proteome</keyword>
<evidence type="ECO:0000256" key="1">
    <source>
        <dbReference type="SAM" id="Phobius"/>
    </source>
</evidence>
<proteinExistence type="predicted"/>
<dbReference type="AlphaFoldDB" id="A0A067SE80"/>
<dbReference type="Proteomes" id="UP000027222">
    <property type="component" value="Unassembled WGS sequence"/>
</dbReference>
<feature type="transmembrane region" description="Helical" evidence="1">
    <location>
        <begin position="94"/>
        <end position="113"/>
    </location>
</feature>
<dbReference type="HOGENOM" id="CLU_046025_5_4_1"/>
<protein>
    <recommendedName>
        <fullName evidence="2">DUF6534 domain-containing protein</fullName>
    </recommendedName>
</protein>
<dbReference type="PANTHER" id="PTHR40465:SF1">
    <property type="entry name" value="DUF6534 DOMAIN-CONTAINING PROTEIN"/>
    <property type="match status" value="1"/>
</dbReference>
<dbReference type="InterPro" id="IPR045339">
    <property type="entry name" value="DUF6534"/>
</dbReference>